<dbReference type="PANTHER" id="PTHR40866">
    <property type="entry name" value="BED-TYPE DOMAIN-CONTAINING PROTEIN"/>
    <property type="match status" value="1"/>
</dbReference>
<evidence type="ECO:0000313" key="1">
    <source>
        <dbReference type="EMBL" id="DAZ95136.1"/>
    </source>
</evidence>
<protein>
    <recommendedName>
        <fullName evidence="3">Transposase</fullName>
    </recommendedName>
</protein>
<gene>
    <name evidence="1" type="ORF">N0F65_009845</name>
</gene>
<evidence type="ECO:0000313" key="2">
    <source>
        <dbReference type="Proteomes" id="UP001146120"/>
    </source>
</evidence>
<evidence type="ECO:0008006" key="3">
    <source>
        <dbReference type="Google" id="ProtNLM"/>
    </source>
</evidence>
<accession>A0AAV2YNU7</accession>
<proteinExistence type="predicted"/>
<organism evidence="1 2">
    <name type="scientific">Lagenidium giganteum</name>
    <dbReference type="NCBI Taxonomy" id="4803"/>
    <lineage>
        <taxon>Eukaryota</taxon>
        <taxon>Sar</taxon>
        <taxon>Stramenopiles</taxon>
        <taxon>Oomycota</taxon>
        <taxon>Peronosporomycetes</taxon>
        <taxon>Pythiales</taxon>
        <taxon>Pythiaceae</taxon>
    </lineage>
</organism>
<sequence length="195" mass="21588">MPIRFCERPLVRQNAKMSPISATILHKYLDVLYVNVRNEMKASLHQQFDLVLDGWTSNERHFVAIMAVYNDPALEGVLEPDLALDGASQCLTRRFVLLAFCPMADVEDLCAQSLVDLIAIADTLSTFDRPWEAVLFMTGVNCSVNQSIGSGEGALSVIGCASHRFNLAMKAILDDHAFLLDQITTLMKHLHAGQP</sequence>
<keyword evidence="2" id="KW-1185">Reference proteome</keyword>
<dbReference type="Proteomes" id="UP001146120">
    <property type="component" value="Unassembled WGS sequence"/>
</dbReference>
<dbReference type="PANTHER" id="PTHR40866:SF1">
    <property type="entry name" value="BED-TYPE DOMAIN-CONTAINING PROTEIN"/>
    <property type="match status" value="1"/>
</dbReference>
<reference evidence="1" key="2">
    <citation type="journal article" date="2023" name="Microbiol Resour">
        <title>Decontamination and Annotation of the Draft Genome Sequence of the Oomycete Lagenidium giganteum ARSEF 373.</title>
        <authorList>
            <person name="Morgan W.R."/>
            <person name="Tartar A."/>
        </authorList>
    </citation>
    <scope>NUCLEOTIDE SEQUENCE</scope>
    <source>
        <strain evidence="1">ARSEF 373</strain>
    </source>
</reference>
<dbReference type="EMBL" id="DAKRPA010000216">
    <property type="protein sequence ID" value="DAZ95136.1"/>
    <property type="molecule type" value="Genomic_DNA"/>
</dbReference>
<name>A0AAV2YNU7_9STRA</name>
<comment type="caution">
    <text evidence="1">The sequence shown here is derived from an EMBL/GenBank/DDBJ whole genome shotgun (WGS) entry which is preliminary data.</text>
</comment>
<dbReference type="AlphaFoldDB" id="A0AAV2YNU7"/>
<reference evidence="1" key="1">
    <citation type="submission" date="2022-11" db="EMBL/GenBank/DDBJ databases">
        <authorList>
            <person name="Morgan W.R."/>
            <person name="Tartar A."/>
        </authorList>
    </citation>
    <scope>NUCLEOTIDE SEQUENCE</scope>
    <source>
        <strain evidence="1">ARSEF 373</strain>
    </source>
</reference>